<dbReference type="InterPro" id="IPR011256">
    <property type="entry name" value="Reg_factor_effector_dom_sf"/>
</dbReference>
<dbReference type="Proteomes" id="UP000297318">
    <property type="component" value="Unassembled WGS sequence"/>
</dbReference>
<organism evidence="2 3">
    <name type="scientific">Serinibacter arcticus</name>
    <dbReference type="NCBI Taxonomy" id="1655435"/>
    <lineage>
        <taxon>Bacteria</taxon>
        <taxon>Bacillati</taxon>
        <taxon>Actinomycetota</taxon>
        <taxon>Actinomycetes</taxon>
        <taxon>Micrococcales</taxon>
        <taxon>Beutenbergiaceae</taxon>
        <taxon>Serinibacter</taxon>
    </lineage>
</organism>
<gene>
    <name evidence="2" type="ORF">SERN_0982</name>
</gene>
<comment type="caution">
    <text evidence="2">The sequence shown here is derived from an EMBL/GenBank/DDBJ whole genome shotgun (WGS) entry which is preliminary data.</text>
</comment>
<name>A0A4Z1E1V9_9MICO</name>
<feature type="compositionally biased region" description="Low complexity" evidence="1">
    <location>
        <begin position="219"/>
        <end position="232"/>
    </location>
</feature>
<evidence type="ECO:0000313" key="3">
    <source>
        <dbReference type="Proteomes" id="UP000297318"/>
    </source>
</evidence>
<feature type="compositionally biased region" description="Basic residues" evidence="1">
    <location>
        <begin position="240"/>
        <end position="254"/>
    </location>
</feature>
<feature type="compositionally biased region" description="Basic residues" evidence="1">
    <location>
        <begin position="199"/>
        <end position="218"/>
    </location>
</feature>
<reference evidence="2 3" key="1">
    <citation type="submission" date="2018-11" db="EMBL/GenBank/DDBJ databases">
        <title>Complete genome sequencing of the Actinobacteria Serinibacter sp. K3-2.</title>
        <authorList>
            <person name="Rakitin A.L."/>
            <person name="Beletsky A.V."/>
            <person name="Mardanov A.V."/>
            <person name="Ravin N.V."/>
            <person name="Gromova A.S."/>
            <person name="Filippova S.N."/>
            <person name="Gal'Chenko V.F."/>
        </authorList>
    </citation>
    <scope>NUCLEOTIDE SEQUENCE [LARGE SCALE GENOMIC DNA]</scope>
    <source>
        <strain evidence="2 3">K3-2</strain>
    </source>
</reference>
<keyword evidence="3" id="KW-1185">Reference proteome</keyword>
<accession>A0A4Z1E1V9</accession>
<protein>
    <submittedName>
        <fullName evidence="2">Uncharacterized protein</fullName>
    </submittedName>
</protein>
<dbReference type="Gene3D" id="3.20.80.10">
    <property type="entry name" value="Regulatory factor, effector binding domain"/>
    <property type="match status" value="1"/>
</dbReference>
<evidence type="ECO:0000256" key="1">
    <source>
        <dbReference type="SAM" id="MobiDB-lite"/>
    </source>
</evidence>
<dbReference type="AlphaFoldDB" id="A0A4Z1E1V9"/>
<feature type="region of interest" description="Disordered" evidence="1">
    <location>
        <begin position="186"/>
        <end position="263"/>
    </location>
</feature>
<proteinExistence type="predicted"/>
<sequence length="263" mass="28716">MTSTAGPTDLKKQLPSCTARRGRFDVLTVPPLTYLMIDGHGDPNTAPAYADVLATLYPVAYTLKLLSRDELARDHVVMPLEALWWSDDMASFTSARDKSTWSWTAMILTPEWITGGHVATAVAAVRQKRGDDGAPALDRLRHETLDEGLVVQTLHVGPDDDEGPVLAEMHGEVIPARSLEMTRADHDGDRGGAHVAIRPGRRPHLPRAGARAHRRARAAARPAVGPAAPTGRRAIDRPRPVRRPPATRRRRRGLHRLDPATAG</sequence>
<evidence type="ECO:0000313" key="2">
    <source>
        <dbReference type="EMBL" id="TGO04978.1"/>
    </source>
</evidence>
<dbReference type="EMBL" id="RHPJ01000002">
    <property type="protein sequence ID" value="TGO04978.1"/>
    <property type="molecule type" value="Genomic_DNA"/>
</dbReference>